<feature type="transmembrane region" description="Helical" evidence="1">
    <location>
        <begin position="35"/>
        <end position="56"/>
    </location>
</feature>
<comment type="caution">
    <text evidence="3">The sequence shown here is derived from an EMBL/GenBank/DDBJ whole genome shotgun (WGS) entry which is preliminary data.</text>
</comment>
<keyword evidence="1" id="KW-0812">Transmembrane</keyword>
<name>A0AA38UEP2_9AGAR</name>
<dbReference type="EMBL" id="MU806162">
    <property type="protein sequence ID" value="KAJ3838814.1"/>
    <property type="molecule type" value="Genomic_DNA"/>
</dbReference>
<evidence type="ECO:0000313" key="4">
    <source>
        <dbReference type="Proteomes" id="UP001163846"/>
    </source>
</evidence>
<dbReference type="Proteomes" id="UP001163846">
    <property type="component" value="Unassembled WGS sequence"/>
</dbReference>
<evidence type="ECO:0000313" key="3">
    <source>
        <dbReference type="EMBL" id="KAJ3838814.1"/>
    </source>
</evidence>
<accession>A0AA38UEP2</accession>
<gene>
    <name evidence="3" type="ORF">F5878DRAFT_153057</name>
</gene>
<protein>
    <submittedName>
        <fullName evidence="3">Uncharacterized protein</fullName>
    </submittedName>
</protein>
<keyword evidence="1" id="KW-0472">Membrane</keyword>
<keyword evidence="2" id="KW-0732">Signal</keyword>
<reference evidence="3" key="1">
    <citation type="submission" date="2022-08" db="EMBL/GenBank/DDBJ databases">
        <authorList>
            <consortium name="DOE Joint Genome Institute"/>
            <person name="Min B."/>
            <person name="Riley R."/>
            <person name="Sierra-Patev S."/>
            <person name="Naranjo-Ortiz M."/>
            <person name="Looney B."/>
            <person name="Konkel Z."/>
            <person name="Slot J.C."/>
            <person name="Sakamoto Y."/>
            <person name="Steenwyk J.L."/>
            <person name="Rokas A."/>
            <person name="Carro J."/>
            <person name="Camarero S."/>
            <person name="Ferreira P."/>
            <person name="Molpeceres G."/>
            <person name="Ruiz-Duenas F.J."/>
            <person name="Serrano A."/>
            <person name="Henrissat B."/>
            <person name="Drula E."/>
            <person name="Hughes K.W."/>
            <person name="Mata J.L."/>
            <person name="Ishikawa N.K."/>
            <person name="Vargas-Isla R."/>
            <person name="Ushijima S."/>
            <person name="Smith C.A."/>
            <person name="Ahrendt S."/>
            <person name="Andreopoulos W."/>
            <person name="He G."/>
            <person name="Labutti K."/>
            <person name="Lipzen A."/>
            <person name="Ng V."/>
            <person name="Sandor L."/>
            <person name="Barry K."/>
            <person name="Martinez A.T."/>
            <person name="Xiao Y."/>
            <person name="Gibbons J.G."/>
            <person name="Terashima K."/>
            <person name="Hibbett D.S."/>
            <person name="Grigoriev I.V."/>
        </authorList>
    </citation>
    <scope>NUCLEOTIDE SEQUENCE</scope>
    <source>
        <strain evidence="3">TFB9207</strain>
    </source>
</reference>
<evidence type="ECO:0000256" key="1">
    <source>
        <dbReference type="SAM" id="Phobius"/>
    </source>
</evidence>
<proteinExistence type="predicted"/>
<keyword evidence="4" id="KW-1185">Reference proteome</keyword>
<sequence length="190" mass="21002">MRHLVSLTLFTVFTTPVCGGYCYANCDQSGVSSTTIVIIAVVIAVLVLLAIVSALVRYQRVRQYRRDLRDGAQGSHAISNLHTSVNEPAPSYWRRHHRHHHGVSHSHMSSMQNTQSMNMSMMGGTGGIGGIGGGSGAIKRIRCALLAISSTHRRNSWTTRFSMKVLTVEYDMLKVLDHRVYATTVVTFRS</sequence>
<organism evidence="3 4">
    <name type="scientific">Lentinula raphanica</name>
    <dbReference type="NCBI Taxonomy" id="153919"/>
    <lineage>
        <taxon>Eukaryota</taxon>
        <taxon>Fungi</taxon>
        <taxon>Dikarya</taxon>
        <taxon>Basidiomycota</taxon>
        <taxon>Agaricomycotina</taxon>
        <taxon>Agaricomycetes</taxon>
        <taxon>Agaricomycetidae</taxon>
        <taxon>Agaricales</taxon>
        <taxon>Marasmiineae</taxon>
        <taxon>Omphalotaceae</taxon>
        <taxon>Lentinula</taxon>
    </lineage>
</organism>
<evidence type="ECO:0000256" key="2">
    <source>
        <dbReference type="SAM" id="SignalP"/>
    </source>
</evidence>
<keyword evidence="1" id="KW-1133">Transmembrane helix</keyword>
<feature type="chain" id="PRO_5041471029" evidence="2">
    <location>
        <begin position="20"/>
        <end position="190"/>
    </location>
</feature>
<feature type="signal peptide" evidence="2">
    <location>
        <begin position="1"/>
        <end position="19"/>
    </location>
</feature>
<dbReference type="AlphaFoldDB" id="A0AA38UEP2"/>